<sequence length="11" mass="1275">MVVLYTMPYTG</sequence>
<evidence type="ECO:0000313" key="2">
    <source>
        <dbReference type="Proteomes" id="UP000177622"/>
    </source>
</evidence>
<protein>
    <submittedName>
        <fullName evidence="1">Uncharacterized protein</fullName>
    </submittedName>
</protein>
<keyword evidence="2" id="KW-1185">Reference proteome</keyword>
<proteinExistence type="predicted"/>
<name>A0A1F5LIB4_PENAI</name>
<dbReference type="Proteomes" id="UP000177622">
    <property type="component" value="Unassembled WGS sequence"/>
</dbReference>
<evidence type="ECO:0000313" key="1">
    <source>
        <dbReference type="EMBL" id="OGE52857.1"/>
    </source>
</evidence>
<comment type="caution">
    <text evidence="1">The sequence shown here is derived from an EMBL/GenBank/DDBJ whole genome shotgun (WGS) entry which is preliminary data.</text>
</comment>
<gene>
    <name evidence="1" type="ORF">PENARI_c009G11385</name>
</gene>
<dbReference type="EMBL" id="LXJU01000009">
    <property type="protein sequence ID" value="OGE52857.1"/>
    <property type="molecule type" value="Genomic_DNA"/>
</dbReference>
<reference evidence="1 2" key="1">
    <citation type="journal article" date="2016" name="Sci. Rep.">
        <title>Penicillium arizonense, a new, genome sequenced fungal species, reveals a high chemical diversity in secreted metabolites.</title>
        <authorList>
            <person name="Grijseels S."/>
            <person name="Nielsen J.C."/>
            <person name="Randelovic M."/>
            <person name="Nielsen J."/>
            <person name="Nielsen K.F."/>
            <person name="Workman M."/>
            <person name="Frisvad J.C."/>
        </authorList>
    </citation>
    <scope>NUCLEOTIDE SEQUENCE [LARGE SCALE GENOMIC DNA]</scope>
    <source>
        <strain evidence="1 2">CBS 141311</strain>
    </source>
</reference>
<organism evidence="1 2">
    <name type="scientific">Penicillium arizonense</name>
    <dbReference type="NCBI Taxonomy" id="1835702"/>
    <lineage>
        <taxon>Eukaryota</taxon>
        <taxon>Fungi</taxon>
        <taxon>Dikarya</taxon>
        <taxon>Ascomycota</taxon>
        <taxon>Pezizomycotina</taxon>
        <taxon>Eurotiomycetes</taxon>
        <taxon>Eurotiomycetidae</taxon>
        <taxon>Eurotiales</taxon>
        <taxon>Aspergillaceae</taxon>
        <taxon>Penicillium</taxon>
    </lineage>
</organism>
<accession>A0A1F5LIB4</accession>